<keyword evidence="5" id="KW-1185">Reference proteome</keyword>
<dbReference type="GeneID" id="94292498"/>
<feature type="domain" description="BPL/LPL catalytic" evidence="3">
    <location>
        <begin position="67"/>
        <end position="237"/>
    </location>
</feature>
<dbReference type="CDD" id="cd16443">
    <property type="entry name" value="LplA"/>
    <property type="match status" value="1"/>
</dbReference>
<evidence type="ECO:0000313" key="4">
    <source>
        <dbReference type="EMBL" id="KAG5510970.1"/>
    </source>
</evidence>
<dbReference type="UniPathway" id="UPA00537">
    <property type="reaction ID" value="UER00595"/>
</dbReference>
<dbReference type="SUPFAM" id="SSF55681">
    <property type="entry name" value="Class II aaRS and biotin synthetases"/>
    <property type="match status" value="1"/>
</dbReference>
<dbReference type="GO" id="GO:0005737">
    <property type="term" value="C:cytoplasm"/>
    <property type="evidence" value="ECO:0007669"/>
    <property type="project" value="TreeGrafter"/>
</dbReference>
<evidence type="ECO:0000256" key="1">
    <source>
        <dbReference type="ARBA" id="ARBA00005085"/>
    </source>
</evidence>
<dbReference type="InterPro" id="IPR045864">
    <property type="entry name" value="aa-tRNA-synth_II/BPL/LPL"/>
</dbReference>
<dbReference type="PROSITE" id="PS51733">
    <property type="entry name" value="BPL_LPL_CATALYTIC"/>
    <property type="match status" value="1"/>
</dbReference>
<dbReference type="Gene3D" id="3.30.930.10">
    <property type="entry name" value="Bira Bifunctional Protein, Domain 2"/>
    <property type="match status" value="1"/>
</dbReference>
<dbReference type="InterPro" id="IPR004143">
    <property type="entry name" value="BPL_LPL_catalytic"/>
</dbReference>
<dbReference type="PANTHER" id="PTHR12561">
    <property type="entry name" value="LIPOATE-PROTEIN LIGASE"/>
    <property type="match status" value="1"/>
</dbReference>
<dbReference type="EMBL" id="JAFJZO010000007">
    <property type="protein sequence ID" value="KAG5510970.1"/>
    <property type="molecule type" value="Genomic_DNA"/>
</dbReference>
<dbReference type="PANTHER" id="PTHR12561:SF3">
    <property type="entry name" value="LIPOYLTRANSFERASE 1, MITOCHONDRIAL"/>
    <property type="match status" value="1"/>
</dbReference>
<sequence>MWATLLRRHRPQPTSLFSFLASNCKADKEATAALHSSSNFAVAESNSRSIFENLAAEDSLTRGLLLGKDQYLLLLYVNRPCVVVGRNQNIFQEVSLRRAAADGVSVARRASGGGTVFHDEGNLCLSFLSHRTRYAPEKTIQLVRLGLCACYAIDPARLTTTGRHDLFLDGKKISGSAMRVQRDITYHHCTLLVDTPRASLGRYLHPEGDYVAFNTSSVGSVRSPVTTLVESGCIAGGPGAMATLKADMTDFFLTVGDRVLNAAAPWEVDVGELRQTFAEARSESADAPLFTLDVVGAVASDMPFVEGEGRRRCNGDAATLGEAVRRADSKDWIYAMPPFTSTVHLSSGEMKRRLQTLVAWQDVVQLSSLAEEDLLAKLQRCLFSDGYEEEAAAAAETGVESGLHLVTTVEHRRVTSVVVRSALCTTTLRSGEAPLSGYSGSWVQRYLSTLLVGLACDAAVEGLESAGDTTVVLQGLLHEAGTLCPDLPDIARDAALLMVARVVLDVWRHKNVFDIAS</sequence>
<evidence type="ECO:0000256" key="2">
    <source>
        <dbReference type="ARBA" id="ARBA00008242"/>
    </source>
</evidence>
<gene>
    <name evidence="4" type="ORF">JKF63_06472</name>
</gene>
<evidence type="ECO:0000313" key="5">
    <source>
        <dbReference type="Proteomes" id="UP000674318"/>
    </source>
</evidence>
<comment type="similarity">
    <text evidence="2">Belongs to the LplA family.</text>
</comment>
<organism evidence="4 5">
    <name type="scientific">Porcisia hertigi</name>
    <dbReference type="NCBI Taxonomy" id="2761500"/>
    <lineage>
        <taxon>Eukaryota</taxon>
        <taxon>Discoba</taxon>
        <taxon>Euglenozoa</taxon>
        <taxon>Kinetoplastea</taxon>
        <taxon>Metakinetoplastina</taxon>
        <taxon>Trypanosomatida</taxon>
        <taxon>Trypanosomatidae</taxon>
        <taxon>Leishmaniinae</taxon>
        <taxon>Porcisia</taxon>
    </lineage>
</organism>
<comment type="pathway">
    <text evidence="1">Protein modification; protein lipoylation via exogenous pathway; protein N(6)-(lipoyl)lysine from lipoate: step 2/2.</text>
</comment>
<proteinExistence type="inferred from homology"/>
<dbReference type="Pfam" id="PF21948">
    <property type="entry name" value="LplA-B_cat"/>
    <property type="match status" value="1"/>
</dbReference>
<reference evidence="4 5" key="1">
    <citation type="submission" date="2021-02" db="EMBL/GenBank/DDBJ databases">
        <title>Porcisia hertigi Genome sequencing and assembly.</title>
        <authorList>
            <person name="Almutairi H."/>
            <person name="Gatherer D."/>
        </authorList>
    </citation>
    <scope>NUCLEOTIDE SEQUENCE [LARGE SCALE GENOMIC DNA]</scope>
    <source>
        <strain evidence="4 5">C119</strain>
    </source>
</reference>
<name>A0A836LK02_9TRYP</name>
<dbReference type="InterPro" id="IPR004562">
    <property type="entry name" value="LipoylTrfase_LipoateP_Ligase"/>
</dbReference>
<dbReference type="Proteomes" id="UP000674318">
    <property type="component" value="Unassembled WGS sequence"/>
</dbReference>
<dbReference type="GO" id="GO:0017118">
    <property type="term" value="F:lipoyltransferase activity"/>
    <property type="evidence" value="ECO:0007669"/>
    <property type="project" value="TreeGrafter"/>
</dbReference>
<dbReference type="GO" id="GO:0009249">
    <property type="term" value="P:protein lipoylation"/>
    <property type="evidence" value="ECO:0007669"/>
    <property type="project" value="InterPro"/>
</dbReference>
<dbReference type="KEGG" id="phet:94292498"/>
<accession>A0A836LK02</accession>
<evidence type="ECO:0000259" key="3">
    <source>
        <dbReference type="PROSITE" id="PS51733"/>
    </source>
</evidence>
<dbReference type="RefSeq" id="XP_067759442.1">
    <property type="nucleotide sequence ID" value="XM_067902421.1"/>
</dbReference>
<dbReference type="AlphaFoldDB" id="A0A836LK02"/>
<comment type="caution">
    <text evidence="4">The sequence shown here is derived from an EMBL/GenBank/DDBJ whole genome shotgun (WGS) entry which is preliminary data.</text>
</comment>
<protein>
    <recommendedName>
        <fullName evidence="3">BPL/LPL catalytic domain-containing protein</fullName>
    </recommendedName>
</protein>
<dbReference type="OrthoDB" id="201621at2759"/>